<dbReference type="OrthoDB" id="17255at2759"/>
<dbReference type="Proteomes" id="UP001140510">
    <property type="component" value="Unassembled WGS sequence"/>
</dbReference>
<dbReference type="PANTHER" id="PTHR14237:SF34">
    <property type="entry name" value="MOSC DOMAIN PROTEIN (AFU_ORTHOLOGUE AFUA_2G07820)"/>
    <property type="match status" value="1"/>
</dbReference>
<evidence type="ECO:0000313" key="3">
    <source>
        <dbReference type="EMBL" id="KAJ4411976.1"/>
    </source>
</evidence>
<evidence type="ECO:0000313" key="4">
    <source>
        <dbReference type="Proteomes" id="UP001140510"/>
    </source>
</evidence>
<keyword evidence="1" id="KW-0812">Transmembrane</keyword>
<keyword evidence="1" id="KW-1133">Transmembrane helix</keyword>
<dbReference type="InterPro" id="IPR005302">
    <property type="entry name" value="MoCF_Sase_C"/>
</dbReference>
<evidence type="ECO:0000259" key="2">
    <source>
        <dbReference type="PROSITE" id="PS51340"/>
    </source>
</evidence>
<sequence>MDNTTDRPSSELDHIPTAWLLTGLVVFPFLTWKLLGFLSPLIHNLTAMRISEVWYTTPRTFMLLKKKDDGTWQNMTIGHFADMSQFIQEFENYGTNDATIKVTYRAYGDEEKAKTIRIPLVPDTEELENFHVSMHGSPTDAFNMGEKYSEWFTSCFGYTVALVYIGTQNKRPVIFEDMQPLTPDPLTAFFKKNIPFLGAQVEKLMGLQTEDWKIKFQDCAPFLITSQTSLDDVSSRLDGEKMDMVKFRPNIVIAGANDPWQEDYWGKIIINQKTEMIMAHNCVRCKSINIDYNTGKPGVGPSGEVLKRLQKDRRIDIGAKWSPVFGRYTFWAPGAPKSQLIKVGDRVNVTKVNEGYTIWNQWTSMAPAQGLQRRTPAPAVPNRHIMLADDHAVSLAGSTVPFEHVPYSLNAADGYACAV</sequence>
<feature type="transmembrane region" description="Helical" evidence="1">
    <location>
        <begin position="20"/>
        <end position="42"/>
    </location>
</feature>
<dbReference type="PANTHER" id="PTHR14237">
    <property type="entry name" value="MOLYBDOPTERIN COFACTOR SULFURASE MOSC"/>
    <property type="match status" value="1"/>
</dbReference>
<protein>
    <recommendedName>
        <fullName evidence="2">MOSC domain-containing protein</fullName>
    </recommendedName>
</protein>
<comment type="caution">
    <text evidence="3">The sequence shown here is derived from an EMBL/GenBank/DDBJ whole genome shotgun (WGS) entry which is preliminary data.</text>
</comment>
<evidence type="ECO:0000256" key="1">
    <source>
        <dbReference type="SAM" id="Phobius"/>
    </source>
</evidence>
<name>A0A9W9DAX8_9PLEO</name>
<proteinExistence type="predicted"/>
<dbReference type="AlphaFoldDB" id="A0A9W9DAX8"/>
<dbReference type="PROSITE" id="PS51340">
    <property type="entry name" value="MOSC"/>
    <property type="match status" value="1"/>
</dbReference>
<reference evidence="3" key="1">
    <citation type="submission" date="2022-10" db="EMBL/GenBank/DDBJ databases">
        <title>Tapping the CABI collections for fungal endophytes: first genome assemblies for Collariella, Neodidymelliopsis, Ascochyta clinopodiicola, Didymella pomorum, Didymosphaeria variabile, Neocosmospora piperis and Neocucurbitaria cava.</title>
        <authorList>
            <person name="Hill R."/>
        </authorList>
    </citation>
    <scope>NUCLEOTIDE SEQUENCE</scope>
    <source>
        <strain evidence="3">IMI 355091</strain>
    </source>
</reference>
<dbReference type="GO" id="GO:0030151">
    <property type="term" value="F:molybdenum ion binding"/>
    <property type="evidence" value="ECO:0007669"/>
    <property type="project" value="InterPro"/>
</dbReference>
<organism evidence="3 4">
    <name type="scientific">Didymella pomorum</name>
    <dbReference type="NCBI Taxonomy" id="749634"/>
    <lineage>
        <taxon>Eukaryota</taxon>
        <taxon>Fungi</taxon>
        <taxon>Dikarya</taxon>
        <taxon>Ascomycota</taxon>
        <taxon>Pezizomycotina</taxon>
        <taxon>Dothideomycetes</taxon>
        <taxon>Pleosporomycetidae</taxon>
        <taxon>Pleosporales</taxon>
        <taxon>Pleosporineae</taxon>
        <taxon>Didymellaceae</taxon>
        <taxon>Didymella</taxon>
    </lineage>
</organism>
<keyword evidence="1" id="KW-0472">Membrane</keyword>
<dbReference type="GO" id="GO:0030170">
    <property type="term" value="F:pyridoxal phosphate binding"/>
    <property type="evidence" value="ECO:0007669"/>
    <property type="project" value="InterPro"/>
</dbReference>
<gene>
    <name evidence="3" type="ORF">N0V91_001115</name>
</gene>
<keyword evidence="4" id="KW-1185">Reference proteome</keyword>
<dbReference type="EMBL" id="JAPEVA010000004">
    <property type="protein sequence ID" value="KAJ4411976.1"/>
    <property type="molecule type" value="Genomic_DNA"/>
</dbReference>
<feature type="domain" description="MOSC" evidence="2">
    <location>
        <begin position="179"/>
        <end position="350"/>
    </location>
</feature>
<dbReference type="GO" id="GO:0003824">
    <property type="term" value="F:catalytic activity"/>
    <property type="evidence" value="ECO:0007669"/>
    <property type="project" value="InterPro"/>
</dbReference>
<dbReference type="Pfam" id="PF03473">
    <property type="entry name" value="MOSC"/>
    <property type="match status" value="1"/>
</dbReference>
<accession>A0A9W9DAX8</accession>